<comment type="caution">
    <text evidence="1">The sequence shown here is derived from an EMBL/GenBank/DDBJ whole genome shotgun (WGS) entry which is preliminary data.</text>
</comment>
<proteinExistence type="predicted"/>
<dbReference type="AlphaFoldDB" id="A0A5C6B486"/>
<evidence type="ECO:0000313" key="1">
    <source>
        <dbReference type="EMBL" id="TWU06129.1"/>
    </source>
</evidence>
<dbReference type="InterPro" id="IPR021516">
    <property type="entry name" value="DUF3179"/>
</dbReference>
<dbReference type="RefSeq" id="WP_146519258.1">
    <property type="nucleotide sequence ID" value="NZ_CP151726.1"/>
</dbReference>
<evidence type="ECO:0000313" key="2">
    <source>
        <dbReference type="Proteomes" id="UP000320176"/>
    </source>
</evidence>
<gene>
    <name evidence="1" type="ORF">Pla52n_18490</name>
</gene>
<name>A0A5C6B486_9BACT</name>
<dbReference type="Proteomes" id="UP000320176">
    <property type="component" value="Unassembled WGS sequence"/>
</dbReference>
<dbReference type="Pfam" id="PF11376">
    <property type="entry name" value="DUF3179"/>
    <property type="match status" value="1"/>
</dbReference>
<accession>A0A5C6B486</accession>
<keyword evidence="2" id="KW-1185">Reference proteome</keyword>
<reference evidence="1 2" key="1">
    <citation type="submission" date="2019-02" db="EMBL/GenBank/DDBJ databases">
        <title>Deep-cultivation of Planctomycetes and their phenomic and genomic characterization uncovers novel biology.</title>
        <authorList>
            <person name="Wiegand S."/>
            <person name="Jogler M."/>
            <person name="Boedeker C."/>
            <person name="Pinto D."/>
            <person name="Vollmers J."/>
            <person name="Rivas-Marin E."/>
            <person name="Kohn T."/>
            <person name="Peeters S.H."/>
            <person name="Heuer A."/>
            <person name="Rast P."/>
            <person name="Oberbeckmann S."/>
            <person name="Bunk B."/>
            <person name="Jeske O."/>
            <person name="Meyerdierks A."/>
            <person name="Storesund J.E."/>
            <person name="Kallscheuer N."/>
            <person name="Luecker S."/>
            <person name="Lage O.M."/>
            <person name="Pohl T."/>
            <person name="Merkel B.J."/>
            <person name="Hornburger P."/>
            <person name="Mueller R.-W."/>
            <person name="Bruemmer F."/>
            <person name="Labrenz M."/>
            <person name="Spormann A.M."/>
            <person name="Op Den Camp H."/>
            <person name="Overmann J."/>
            <person name="Amann R."/>
            <person name="Jetten M.S.M."/>
            <person name="Mascher T."/>
            <person name="Medema M.H."/>
            <person name="Devos D.P."/>
            <person name="Kaster A.-K."/>
            <person name="Ovreas L."/>
            <person name="Rohde M."/>
            <person name="Galperin M.Y."/>
            <person name="Jogler C."/>
        </authorList>
    </citation>
    <scope>NUCLEOTIDE SEQUENCE [LARGE SCALE GENOMIC DNA]</scope>
    <source>
        <strain evidence="1 2">Pla52n</strain>
    </source>
</reference>
<sequence>MSLKLRIMMAISISIGVALSLWSTLESQHVDDHSSASSLSRLIIQHGGVGFDLRNAIIPRNEIRAGGPPKDGIPALTSPTFVGANEADFLSPSDRVVGVRSGANVRAYPIRILNFHEIVNDQLDEIPFAVTYCPLCDSAAVFDRRTPLGVREFGVSGLLYNSNVLIYDRGGQPESLWSQVLGEGVSGPAAGKKLKTLPMELVTWGEWKKMHPETKVLSSKTGHIRDYRHNPYAQYFNSPNLMFPVQPLDRTLPAKTPILVVWTDEGKANAHRIAEPDPGMSAARKYTLGGKSYSIAFNKTSQTARVTDADSGVFWMHSFWFAWKAFHPETELIRD</sequence>
<organism evidence="1 2">
    <name type="scientific">Stieleria varia</name>
    <dbReference type="NCBI Taxonomy" id="2528005"/>
    <lineage>
        <taxon>Bacteria</taxon>
        <taxon>Pseudomonadati</taxon>
        <taxon>Planctomycetota</taxon>
        <taxon>Planctomycetia</taxon>
        <taxon>Pirellulales</taxon>
        <taxon>Pirellulaceae</taxon>
        <taxon>Stieleria</taxon>
    </lineage>
</organism>
<dbReference type="EMBL" id="SJPN01000002">
    <property type="protein sequence ID" value="TWU06129.1"/>
    <property type="molecule type" value="Genomic_DNA"/>
</dbReference>
<dbReference type="OrthoDB" id="9806357at2"/>
<evidence type="ECO:0008006" key="3">
    <source>
        <dbReference type="Google" id="ProtNLM"/>
    </source>
</evidence>
<protein>
    <recommendedName>
        <fullName evidence="3">DUF3179 domain-containing protein</fullName>
    </recommendedName>
</protein>